<evidence type="ECO:0000313" key="1">
    <source>
        <dbReference type="EMBL" id="RNI37947.1"/>
    </source>
</evidence>
<sequence length="118" mass="13255">MEKIQILTVGRDPVLLQKLSRFINENAGWESTATIDDETAIELFHLRSFDIVILLKDVAAESVKKLTSLFSHQKPELIVFDNIGDSTQILEDTINKALQNSKPAVNIVDDAFKDSNKE</sequence>
<dbReference type="OrthoDB" id="672265at2"/>
<proteinExistence type="predicted"/>
<dbReference type="EMBL" id="RJJR01000004">
    <property type="protein sequence ID" value="RNI37947.1"/>
    <property type="molecule type" value="Genomic_DNA"/>
</dbReference>
<dbReference type="AlphaFoldDB" id="A0A3M9NKS6"/>
<keyword evidence="2" id="KW-1185">Reference proteome</keyword>
<organism evidence="1 2">
    <name type="scientific">Hanamia caeni</name>
    <dbReference type="NCBI Taxonomy" id="2294116"/>
    <lineage>
        <taxon>Bacteria</taxon>
        <taxon>Pseudomonadati</taxon>
        <taxon>Bacteroidota</taxon>
        <taxon>Chitinophagia</taxon>
        <taxon>Chitinophagales</taxon>
        <taxon>Chitinophagaceae</taxon>
        <taxon>Hanamia</taxon>
    </lineage>
</organism>
<accession>A0A3M9NKS6</accession>
<reference evidence="1 2" key="1">
    <citation type="submission" date="2018-11" db="EMBL/GenBank/DDBJ databases">
        <title>Draft genome sequence of Ferruginibacter sp. BO-59.</title>
        <authorList>
            <person name="Im W.T."/>
        </authorList>
    </citation>
    <scope>NUCLEOTIDE SEQUENCE [LARGE SCALE GENOMIC DNA]</scope>
    <source>
        <strain evidence="1 2">BO-59</strain>
    </source>
</reference>
<evidence type="ECO:0008006" key="3">
    <source>
        <dbReference type="Google" id="ProtNLM"/>
    </source>
</evidence>
<protein>
    <recommendedName>
        <fullName evidence="3">Response regulatory domain-containing protein</fullName>
    </recommendedName>
</protein>
<comment type="caution">
    <text evidence="1">The sequence shown here is derived from an EMBL/GenBank/DDBJ whole genome shotgun (WGS) entry which is preliminary data.</text>
</comment>
<name>A0A3M9NKS6_9BACT</name>
<gene>
    <name evidence="1" type="ORF">EFY79_06855</name>
</gene>
<dbReference type="Proteomes" id="UP000267223">
    <property type="component" value="Unassembled WGS sequence"/>
</dbReference>
<evidence type="ECO:0000313" key="2">
    <source>
        <dbReference type="Proteomes" id="UP000267223"/>
    </source>
</evidence>
<dbReference type="RefSeq" id="WP_123119936.1">
    <property type="nucleotide sequence ID" value="NZ_RJJR01000004.1"/>
</dbReference>